<evidence type="ECO:0000313" key="1">
    <source>
        <dbReference type="EMBL" id="CUT04830.1"/>
    </source>
</evidence>
<proteinExistence type="predicted"/>
<evidence type="ECO:0008006" key="3">
    <source>
        <dbReference type="Google" id="ProtNLM"/>
    </source>
</evidence>
<organism evidence="1 2">
    <name type="scientific">Kryptobacter tengchongensis</name>
    <dbReference type="NCBI Taxonomy" id="1643429"/>
    <lineage>
        <taxon>Bacteria</taxon>
        <taxon>Pseudomonadati</taxon>
        <taxon>Candidatus Kryptoniota</taxon>
        <taxon>Candidatus Kryptobacter</taxon>
    </lineage>
</organism>
<name>A0A656D9T1_KRYT1</name>
<dbReference type="SUPFAM" id="SSF102114">
    <property type="entry name" value="Radical SAM enzymes"/>
    <property type="match status" value="1"/>
</dbReference>
<dbReference type="InterPro" id="IPR058240">
    <property type="entry name" value="rSAM_sf"/>
</dbReference>
<sequence>MEKVGENVIKIFIDGVGNVYFNLQKYSTTISEEHKFIYYFDAEGRFMGGFFDGISYRRGLDNRLMKKFFDKDGFKVKVFVNDDEKKRIIEDVIERVSRIKNELIGHGFGSEVLNRINEILKWNYKKLEEEGIKFFSVYKPISILPPDQYFSLVLQAAEGCSWNKCTFCSFYQDRKFRIKNPDEFLNHIKKVKEFFGKAIGLRKSIFFR</sequence>
<keyword evidence="2" id="KW-1185">Reference proteome</keyword>
<accession>A0A656D9T1</accession>
<dbReference type="OrthoDB" id="9777636at2"/>
<dbReference type="SFLD" id="SFLDS00029">
    <property type="entry name" value="Radical_SAM"/>
    <property type="match status" value="1"/>
</dbReference>
<reference evidence="1 2" key="1">
    <citation type="submission" date="2015-11" db="EMBL/GenBank/DDBJ databases">
        <authorList>
            <person name="Varghese N."/>
        </authorList>
    </citation>
    <scope>NUCLEOTIDE SEQUENCE [LARGE SCALE GENOMIC DNA]</scope>
    <source>
        <strain evidence="1 2">JGI-24</strain>
    </source>
</reference>
<dbReference type="Proteomes" id="UP000243065">
    <property type="component" value="Unassembled WGS sequence"/>
</dbReference>
<dbReference type="GO" id="GO:0003824">
    <property type="term" value="F:catalytic activity"/>
    <property type="evidence" value="ECO:0007669"/>
    <property type="project" value="InterPro"/>
</dbReference>
<gene>
    <name evidence="1" type="ORF">JGI24_01569</name>
</gene>
<dbReference type="AlphaFoldDB" id="A0A656D9T1"/>
<protein>
    <recommendedName>
        <fullName evidence="3">Radical SAM protein</fullName>
    </recommendedName>
</protein>
<dbReference type="EMBL" id="CZVU01000102">
    <property type="protein sequence ID" value="CUT04830.1"/>
    <property type="molecule type" value="Genomic_DNA"/>
</dbReference>
<dbReference type="InterPro" id="IPR007197">
    <property type="entry name" value="rSAM"/>
</dbReference>
<evidence type="ECO:0000313" key="2">
    <source>
        <dbReference type="Proteomes" id="UP000243065"/>
    </source>
</evidence>
<dbReference type="RefSeq" id="WP_072150861.1">
    <property type="nucleotide sequence ID" value="NZ_CZVU01000102.1"/>
</dbReference>
<dbReference type="GO" id="GO:0051536">
    <property type="term" value="F:iron-sulfur cluster binding"/>
    <property type="evidence" value="ECO:0007669"/>
    <property type="project" value="InterPro"/>
</dbReference>